<evidence type="ECO:0000259" key="6">
    <source>
        <dbReference type="Pfam" id="PF04545"/>
    </source>
</evidence>
<name>A0ABX0PE00_9BURK</name>
<keyword evidence="2" id="KW-0731">Sigma factor</keyword>
<dbReference type="Gene3D" id="1.20.140.160">
    <property type="match status" value="1"/>
</dbReference>
<evidence type="ECO:0000313" key="7">
    <source>
        <dbReference type="EMBL" id="NIA55052.1"/>
    </source>
</evidence>
<organism evidence="7 8">
    <name type="scientific">Telluria antibiotica</name>
    <dbReference type="NCBI Taxonomy" id="2717319"/>
    <lineage>
        <taxon>Bacteria</taxon>
        <taxon>Pseudomonadati</taxon>
        <taxon>Pseudomonadota</taxon>
        <taxon>Betaproteobacteria</taxon>
        <taxon>Burkholderiales</taxon>
        <taxon>Oxalobacteraceae</taxon>
        <taxon>Telluria group</taxon>
        <taxon>Telluria</taxon>
    </lineage>
</organism>
<dbReference type="InterPro" id="IPR014284">
    <property type="entry name" value="RNA_pol_sigma-70_dom"/>
</dbReference>
<comment type="caution">
    <text evidence="7">The sequence shown here is derived from an EMBL/GenBank/DDBJ whole genome shotgun (WGS) entry which is preliminary data.</text>
</comment>
<evidence type="ECO:0000256" key="2">
    <source>
        <dbReference type="ARBA" id="ARBA00023082"/>
    </source>
</evidence>
<evidence type="ECO:0000256" key="3">
    <source>
        <dbReference type="ARBA" id="ARBA00023125"/>
    </source>
</evidence>
<dbReference type="InterPro" id="IPR013325">
    <property type="entry name" value="RNA_pol_sigma_r2"/>
</dbReference>
<keyword evidence="4" id="KW-0804">Transcription</keyword>
<dbReference type="Gene3D" id="1.10.1740.10">
    <property type="match status" value="1"/>
</dbReference>
<dbReference type="Pfam" id="PF04542">
    <property type="entry name" value="Sigma70_r2"/>
    <property type="match status" value="1"/>
</dbReference>
<accession>A0ABX0PE00</accession>
<feature type="domain" description="RNA polymerase sigma-70 region 2" evidence="5">
    <location>
        <begin position="46"/>
        <end position="100"/>
    </location>
</feature>
<evidence type="ECO:0000256" key="1">
    <source>
        <dbReference type="ARBA" id="ARBA00023015"/>
    </source>
</evidence>
<sequence length="248" mass="27535">MLGDATPMTDTDALWHSYVRERDAGVRERLVQAYQGLTRIMAAKVYARRVYTEMEFDDYLHYATVGLIESIDRFDPSRGIRFETYASTRITGAILNGLESSSEIQEQVAARRRVIAQRLGSLKDAAAAPPADSPADVFGQLAELAIGLALGFVLEDSGMVMDEQAEYADNTYQAVELKQLQARVRAQLASLPANQQKVIEGHYLQYLPFEEIARNLGLTRGRIAQLHKEALANLRSGLKNAPEVNLCC</sequence>
<dbReference type="CDD" id="cd06171">
    <property type="entry name" value="Sigma70_r4"/>
    <property type="match status" value="1"/>
</dbReference>
<proteinExistence type="predicted"/>
<feature type="domain" description="RNA polymerase sigma-70 region 4" evidence="6">
    <location>
        <begin position="188"/>
        <end position="235"/>
    </location>
</feature>
<dbReference type="SUPFAM" id="SSF88659">
    <property type="entry name" value="Sigma3 and sigma4 domains of RNA polymerase sigma factors"/>
    <property type="match status" value="1"/>
</dbReference>
<dbReference type="PRINTS" id="PR00046">
    <property type="entry name" value="SIGMA70FCT"/>
</dbReference>
<gene>
    <name evidence="7" type="ORF">HAV22_15555</name>
</gene>
<protein>
    <submittedName>
        <fullName evidence="7">Sigma-70 family RNA polymerase sigma factor</fullName>
    </submittedName>
</protein>
<dbReference type="Proteomes" id="UP000716322">
    <property type="component" value="Unassembled WGS sequence"/>
</dbReference>
<dbReference type="SUPFAM" id="SSF88946">
    <property type="entry name" value="Sigma2 domain of RNA polymerase sigma factors"/>
    <property type="match status" value="1"/>
</dbReference>
<dbReference type="NCBIfam" id="TIGR02937">
    <property type="entry name" value="sigma70-ECF"/>
    <property type="match status" value="1"/>
</dbReference>
<dbReference type="EMBL" id="JAAQOM010000009">
    <property type="protein sequence ID" value="NIA55052.1"/>
    <property type="molecule type" value="Genomic_DNA"/>
</dbReference>
<keyword evidence="3" id="KW-0238">DNA-binding</keyword>
<keyword evidence="1" id="KW-0805">Transcription regulation</keyword>
<evidence type="ECO:0000259" key="5">
    <source>
        <dbReference type="Pfam" id="PF04542"/>
    </source>
</evidence>
<dbReference type="InterPro" id="IPR000943">
    <property type="entry name" value="RNA_pol_sigma70"/>
</dbReference>
<evidence type="ECO:0000313" key="8">
    <source>
        <dbReference type="Proteomes" id="UP000716322"/>
    </source>
</evidence>
<evidence type="ECO:0000256" key="4">
    <source>
        <dbReference type="ARBA" id="ARBA00023163"/>
    </source>
</evidence>
<dbReference type="InterPro" id="IPR007630">
    <property type="entry name" value="RNA_pol_sigma70_r4"/>
</dbReference>
<dbReference type="PANTHER" id="PTHR30385">
    <property type="entry name" value="SIGMA FACTOR F FLAGELLAR"/>
    <property type="match status" value="1"/>
</dbReference>
<dbReference type="Pfam" id="PF04545">
    <property type="entry name" value="Sigma70_r4"/>
    <property type="match status" value="1"/>
</dbReference>
<dbReference type="InterPro" id="IPR007627">
    <property type="entry name" value="RNA_pol_sigma70_r2"/>
</dbReference>
<reference evidence="7 8" key="1">
    <citation type="submission" date="2020-03" db="EMBL/GenBank/DDBJ databases">
        <title>Genome sequence of strain Massilia sp. TW-1.</title>
        <authorList>
            <person name="Chaudhary D.K."/>
        </authorList>
    </citation>
    <scope>NUCLEOTIDE SEQUENCE [LARGE SCALE GENOMIC DNA]</scope>
    <source>
        <strain evidence="7 8">TW-1</strain>
    </source>
</reference>
<dbReference type="InterPro" id="IPR013324">
    <property type="entry name" value="RNA_pol_sigma_r3/r4-like"/>
</dbReference>
<keyword evidence="8" id="KW-1185">Reference proteome</keyword>